<evidence type="ECO:0000259" key="2">
    <source>
        <dbReference type="PROSITE" id="PS50887"/>
    </source>
</evidence>
<organism evidence="3 4">
    <name type="scientific">Rhizorhabdus wittichii</name>
    <dbReference type="NCBI Taxonomy" id="160791"/>
    <lineage>
        <taxon>Bacteria</taxon>
        <taxon>Pseudomonadati</taxon>
        <taxon>Pseudomonadota</taxon>
        <taxon>Alphaproteobacteria</taxon>
        <taxon>Sphingomonadales</taxon>
        <taxon>Sphingomonadaceae</taxon>
        <taxon>Rhizorhabdus</taxon>
    </lineage>
</organism>
<feature type="transmembrane region" description="Helical" evidence="1">
    <location>
        <begin position="141"/>
        <end position="161"/>
    </location>
</feature>
<feature type="transmembrane region" description="Helical" evidence="1">
    <location>
        <begin position="191"/>
        <end position="209"/>
    </location>
</feature>
<feature type="transmembrane region" description="Helical" evidence="1">
    <location>
        <begin position="168"/>
        <end position="185"/>
    </location>
</feature>
<dbReference type="PROSITE" id="PS50887">
    <property type="entry name" value="GGDEF"/>
    <property type="match status" value="1"/>
</dbReference>
<dbReference type="PANTHER" id="PTHR44757">
    <property type="entry name" value="DIGUANYLATE CYCLASE DGCP"/>
    <property type="match status" value="1"/>
</dbReference>
<dbReference type="Pfam" id="PF00990">
    <property type="entry name" value="GGDEF"/>
    <property type="match status" value="1"/>
</dbReference>
<keyword evidence="1" id="KW-0812">Transmembrane</keyword>
<proteinExistence type="predicted"/>
<gene>
    <name evidence="3" type="ORF">HRJ34_14445</name>
</gene>
<keyword evidence="1" id="KW-1133">Transmembrane helix</keyword>
<accession>A0A975CXF9</accession>
<protein>
    <submittedName>
        <fullName evidence="3">GGDEF domain-containing protein</fullName>
    </submittedName>
</protein>
<dbReference type="AlphaFoldDB" id="A0A975CXF9"/>
<dbReference type="EMBL" id="CP059319">
    <property type="protein sequence ID" value="QTH19580.1"/>
    <property type="molecule type" value="Genomic_DNA"/>
</dbReference>
<dbReference type="SUPFAM" id="SSF55073">
    <property type="entry name" value="Nucleotide cyclase"/>
    <property type="match status" value="1"/>
</dbReference>
<evidence type="ECO:0000313" key="3">
    <source>
        <dbReference type="EMBL" id="QTH19580.1"/>
    </source>
</evidence>
<dbReference type="Proteomes" id="UP000664914">
    <property type="component" value="Chromosome"/>
</dbReference>
<dbReference type="PANTHER" id="PTHR44757:SF2">
    <property type="entry name" value="BIOFILM ARCHITECTURE MAINTENANCE PROTEIN MBAA"/>
    <property type="match status" value="1"/>
</dbReference>
<dbReference type="InterPro" id="IPR052155">
    <property type="entry name" value="Biofilm_reg_signaling"/>
</dbReference>
<dbReference type="SMART" id="SM00267">
    <property type="entry name" value="GGDEF"/>
    <property type="match status" value="1"/>
</dbReference>
<dbReference type="NCBIfam" id="TIGR00254">
    <property type="entry name" value="GGDEF"/>
    <property type="match status" value="1"/>
</dbReference>
<feature type="domain" description="GGDEF" evidence="2">
    <location>
        <begin position="258"/>
        <end position="390"/>
    </location>
</feature>
<dbReference type="Gene3D" id="3.30.70.270">
    <property type="match status" value="1"/>
</dbReference>
<dbReference type="InterPro" id="IPR000160">
    <property type="entry name" value="GGDEF_dom"/>
</dbReference>
<sequence length="400" mass="43348">MTRVGRSPWLKLLRALIRGRRRVVRPGRERLPEGTYIELVQSLFGYTFPAMIMTLCFAGTGAYLTARTDDPLMLLFYGLGLIASAIRLFVLFGLRRKVQTPGIGLHVARSIERSFGLAYVGFAAAFGAFAARAYGIIDPDLHVPLVALVYGYGAGVAATVALRLWVSVPAVVIATVPMIFVALLMPGEAHWAAALLTTLFLAGGVLSMIQRYHETAAQISMRRLMETLARQDDLTGLPNRLVLRERFERLIARADESELIAVHCLDINQLEPVNEMYGHMAGDALLKAVSQRLRRVVKGDNLVIHLNGDDFVVIQPGMTDAAEAQGLAHQIVATLDKSYAVAGEDIIITANIGYAIDLQHGADLERLLLGAERALTGSKRAATGVAAYDGTRWGGETGAG</sequence>
<evidence type="ECO:0000313" key="4">
    <source>
        <dbReference type="Proteomes" id="UP000664914"/>
    </source>
</evidence>
<keyword evidence="1" id="KW-0472">Membrane</keyword>
<feature type="transmembrane region" description="Helical" evidence="1">
    <location>
        <begin position="43"/>
        <end position="66"/>
    </location>
</feature>
<reference evidence="3" key="1">
    <citation type="submission" date="2020-07" db="EMBL/GenBank/DDBJ databases">
        <authorList>
            <person name="Camacho E."/>
        </authorList>
    </citation>
    <scope>NUCLEOTIDE SEQUENCE</scope>
    <source>
        <strain evidence="3">MPO218</strain>
    </source>
</reference>
<dbReference type="InterPro" id="IPR043128">
    <property type="entry name" value="Rev_trsase/Diguanyl_cyclase"/>
</dbReference>
<dbReference type="InterPro" id="IPR029787">
    <property type="entry name" value="Nucleotide_cyclase"/>
</dbReference>
<name>A0A975CXF9_9SPHN</name>
<reference evidence="3" key="2">
    <citation type="submission" date="2021-04" db="EMBL/GenBank/DDBJ databases">
        <title>Isolation and genomic analysis of the ibuprofen-degrading bacterium Sphingomonas strain MPO218.</title>
        <authorList>
            <person name="Aulestia M."/>
            <person name="Flores A."/>
            <person name="Mangas E.L."/>
            <person name="Perez-Pulido A.J."/>
            <person name="Santero E."/>
            <person name="Camacho E.M."/>
        </authorList>
    </citation>
    <scope>NUCLEOTIDE SEQUENCE</scope>
    <source>
        <strain evidence="3">MPO218</strain>
    </source>
</reference>
<dbReference type="CDD" id="cd01949">
    <property type="entry name" value="GGDEF"/>
    <property type="match status" value="1"/>
</dbReference>
<evidence type="ECO:0000256" key="1">
    <source>
        <dbReference type="SAM" id="Phobius"/>
    </source>
</evidence>
<feature type="transmembrane region" description="Helical" evidence="1">
    <location>
        <begin position="72"/>
        <end position="94"/>
    </location>
</feature>
<feature type="transmembrane region" description="Helical" evidence="1">
    <location>
        <begin position="115"/>
        <end position="135"/>
    </location>
</feature>